<feature type="compositionally biased region" description="Polar residues" evidence="1">
    <location>
        <begin position="124"/>
        <end position="135"/>
    </location>
</feature>
<proteinExistence type="predicted"/>
<feature type="region of interest" description="Disordered" evidence="1">
    <location>
        <begin position="1"/>
        <end position="35"/>
    </location>
</feature>
<feature type="region of interest" description="Disordered" evidence="1">
    <location>
        <begin position="121"/>
        <end position="178"/>
    </location>
</feature>
<dbReference type="AlphaFoldDB" id="A0A427XU49"/>
<dbReference type="RefSeq" id="XP_028476591.1">
    <property type="nucleotide sequence ID" value="XM_028622698.1"/>
</dbReference>
<dbReference type="EMBL" id="RSCE01000005">
    <property type="protein sequence ID" value="RSH82359.1"/>
    <property type="molecule type" value="Genomic_DNA"/>
</dbReference>
<organism evidence="2 3">
    <name type="scientific">Apiotrichum porosum</name>
    <dbReference type="NCBI Taxonomy" id="105984"/>
    <lineage>
        <taxon>Eukaryota</taxon>
        <taxon>Fungi</taxon>
        <taxon>Dikarya</taxon>
        <taxon>Basidiomycota</taxon>
        <taxon>Agaricomycotina</taxon>
        <taxon>Tremellomycetes</taxon>
        <taxon>Trichosporonales</taxon>
        <taxon>Trichosporonaceae</taxon>
        <taxon>Apiotrichum</taxon>
    </lineage>
</organism>
<comment type="caution">
    <text evidence="2">The sequence shown here is derived from an EMBL/GenBank/DDBJ whole genome shotgun (WGS) entry which is preliminary data.</text>
</comment>
<evidence type="ECO:0000313" key="2">
    <source>
        <dbReference type="EMBL" id="RSH82359.1"/>
    </source>
</evidence>
<name>A0A427XU49_9TREE</name>
<reference evidence="2 3" key="1">
    <citation type="submission" date="2018-11" db="EMBL/GenBank/DDBJ databases">
        <title>Genome sequence of Apiotrichum porosum DSM 27194.</title>
        <authorList>
            <person name="Aliyu H."/>
            <person name="Gorte O."/>
            <person name="Ochsenreither K."/>
        </authorList>
    </citation>
    <scope>NUCLEOTIDE SEQUENCE [LARGE SCALE GENOMIC DNA]</scope>
    <source>
        <strain evidence="2 3">DSM 27194</strain>
    </source>
</reference>
<sequence>MASDKAREVYTAGQAPKQHTTTTDTLNKPTKHDVEEVSKVAVPSEPEPWPTNHRTFNPFPTLAFKYNEVGRPLDLSKIKSSLPDHPSQPRQFPCGQGVALPIPRPGISLLDEWNAAVAARNAEVSGTSAEVSTSHKTPETGPSADADGLGDRVTGNDNFQNMDAEQGDEATVAAVKDL</sequence>
<keyword evidence="3" id="KW-1185">Reference proteome</keyword>
<evidence type="ECO:0000256" key="1">
    <source>
        <dbReference type="SAM" id="MobiDB-lite"/>
    </source>
</evidence>
<dbReference type="GeneID" id="39591869"/>
<evidence type="ECO:0000313" key="3">
    <source>
        <dbReference type="Proteomes" id="UP000279236"/>
    </source>
</evidence>
<dbReference type="Proteomes" id="UP000279236">
    <property type="component" value="Unassembled WGS sequence"/>
</dbReference>
<feature type="region of interest" description="Disordered" evidence="1">
    <location>
        <begin position="77"/>
        <end position="96"/>
    </location>
</feature>
<accession>A0A427XU49</accession>
<gene>
    <name evidence="2" type="ORF">EHS24_007326</name>
</gene>
<protein>
    <submittedName>
        <fullName evidence="2">Uncharacterized protein</fullName>
    </submittedName>
</protein>